<dbReference type="Gene3D" id="1.10.287.1060">
    <property type="entry name" value="ESAT-6-like"/>
    <property type="match status" value="1"/>
</dbReference>
<dbReference type="SUPFAM" id="SSF140453">
    <property type="entry name" value="EsxAB dimer-like"/>
    <property type="match status" value="1"/>
</dbReference>
<dbReference type="EMBL" id="CP035945">
    <property type="protein sequence ID" value="QBE95730.1"/>
    <property type="molecule type" value="Genomic_DNA"/>
</dbReference>
<name>A0A4P6LWZ4_9FIRM</name>
<dbReference type="InterPro" id="IPR010310">
    <property type="entry name" value="T7SS_ESAT-6-like"/>
</dbReference>
<reference evidence="2 3" key="1">
    <citation type="submission" date="2019-01" db="EMBL/GenBank/DDBJ databases">
        <title>PMF-metabolizing Aryl O-demethylase.</title>
        <authorList>
            <person name="Kim M."/>
        </authorList>
    </citation>
    <scope>NUCLEOTIDE SEQUENCE [LARGE SCALE GENOMIC DNA]</scope>
    <source>
        <strain evidence="2 3">PMF1</strain>
    </source>
</reference>
<dbReference type="Pfam" id="PF06013">
    <property type="entry name" value="WXG100"/>
    <property type="match status" value="1"/>
</dbReference>
<proteinExistence type="inferred from homology"/>
<dbReference type="InterPro" id="IPR036689">
    <property type="entry name" value="ESAT-6-like_sf"/>
</dbReference>
<dbReference type="NCBIfam" id="TIGR03930">
    <property type="entry name" value="WXG100_ESAT6"/>
    <property type="match status" value="1"/>
</dbReference>
<dbReference type="RefSeq" id="WP_130180171.1">
    <property type="nucleotide sequence ID" value="NZ_CP035945.1"/>
</dbReference>
<dbReference type="Proteomes" id="UP000289794">
    <property type="component" value="Chromosome"/>
</dbReference>
<protein>
    <recommendedName>
        <fullName evidence="1">ESAT-6-like protein</fullName>
    </recommendedName>
</protein>
<accession>A0A4P6LWZ4</accession>
<evidence type="ECO:0000256" key="1">
    <source>
        <dbReference type="RuleBase" id="RU362001"/>
    </source>
</evidence>
<dbReference type="AlphaFoldDB" id="A0A4P6LWZ4"/>
<sequence length="104" mass="11354">MEGTLKVTPEQLSQTAQEFGNKAGTIGSLTSEMTNLVAGLSSSWEGEASAAYIAKFRGLEDDIQKMIRMVQEHSTDLEEMARNYSDADNFVVQETQSLSSDVIS</sequence>
<evidence type="ECO:0000313" key="2">
    <source>
        <dbReference type="EMBL" id="QBE95730.1"/>
    </source>
</evidence>
<organism evidence="2 3">
    <name type="scientific">Blautia producta</name>
    <dbReference type="NCBI Taxonomy" id="33035"/>
    <lineage>
        <taxon>Bacteria</taxon>
        <taxon>Bacillati</taxon>
        <taxon>Bacillota</taxon>
        <taxon>Clostridia</taxon>
        <taxon>Lachnospirales</taxon>
        <taxon>Lachnospiraceae</taxon>
        <taxon>Blautia</taxon>
    </lineage>
</organism>
<dbReference type="KEGG" id="bpro:PMF13cell1_01254"/>
<gene>
    <name evidence="2" type="ORF">PMF13cell1_01254</name>
</gene>
<evidence type="ECO:0000313" key="3">
    <source>
        <dbReference type="Proteomes" id="UP000289794"/>
    </source>
</evidence>
<comment type="similarity">
    <text evidence="1">Belongs to the WXG100 family.</text>
</comment>